<evidence type="ECO:0000313" key="3">
    <source>
        <dbReference type="Proteomes" id="UP000032749"/>
    </source>
</evidence>
<name>R4YPG1_OLEAN</name>
<sequence length="339" mass="37991">MSLRFILFFVLFSFIPFTSSVLAGAPTTKIEEEINTWVTYPQTLPQFNYSGDLLQKNWPLLAAGIQLHWPDSVFVEDMMSQFPQMSKQLIELASNPNSHPALAPILQQNYQPLAEAVQQVWRLHYQGEYQQAYELGMKLGPAGLLPALYAKLIHTTFLVSDDNKEEKFLEVDAIMKPLLPLLKNFDFLTFGDAYQKARRLELLSTTAATASGLLGPTQDALNALHNEAPHHPLYSAMLAGIDAGVIERVGGFLGGMTYGADEDQVIKLFDDALIQEKRLAVLYNEYSQALVRLDDSDYEAKLNQLLQTCINLQVYSAEEALNQQACLLLVEKRNDSNDS</sequence>
<dbReference type="KEGG" id="oai:OLEAN_C28200"/>
<evidence type="ECO:0008006" key="4">
    <source>
        <dbReference type="Google" id="ProtNLM"/>
    </source>
</evidence>
<dbReference type="STRING" id="698738.OLEAN_C28200"/>
<keyword evidence="3" id="KW-1185">Reference proteome</keyword>
<reference evidence="2 3" key="1">
    <citation type="journal article" date="2013" name="Nat. Commun.">
        <title>Genome sequence and functional genomic analysis of the oil-degrading bacterium Oleispira antarctica.</title>
        <authorList>
            <person name="Kube M."/>
            <person name="Chernikova T.N."/>
            <person name="Al-Ramahi Y."/>
            <person name="Beloqui A."/>
            <person name="Lopez-Cortez N."/>
            <person name="Guazzaroni M.E."/>
            <person name="Heipieper H.J."/>
            <person name="Klages S."/>
            <person name="Kotsyurbenko O.R."/>
            <person name="Langer I."/>
            <person name="Nechitaylo T.Y."/>
            <person name="Lunsdorf H."/>
            <person name="Fernandez M."/>
            <person name="Juarez S."/>
            <person name="Ciordia S."/>
            <person name="Singer A."/>
            <person name="Kagan O."/>
            <person name="Egorova O."/>
            <person name="Petit P.A."/>
            <person name="Stogios P."/>
            <person name="Kim Y."/>
            <person name="Tchigvintsev A."/>
            <person name="Flick R."/>
            <person name="Denaro R."/>
            <person name="Genovese M."/>
            <person name="Albar J.P."/>
            <person name="Reva O.N."/>
            <person name="Martinez-Gomariz M."/>
            <person name="Tran H."/>
            <person name="Ferrer M."/>
            <person name="Savchenko A."/>
            <person name="Yakunin A.F."/>
            <person name="Yakimov M.M."/>
            <person name="Golyshina O.V."/>
            <person name="Reinhardt R."/>
            <person name="Golyshin P.N."/>
        </authorList>
    </citation>
    <scope>NUCLEOTIDE SEQUENCE [LARGE SCALE GENOMIC DNA]</scope>
</reference>
<dbReference type="EMBL" id="FO203512">
    <property type="protein sequence ID" value="CCK76996.1"/>
    <property type="molecule type" value="Genomic_DNA"/>
</dbReference>
<evidence type="ECO:0000256" key="1">
    <source>
        <dbReference type="SAM" id="SignalP"/>
    </source>
</evidence>
<feature type="chain" id="PRO_5004374273" description="Imelysin-like domain-containing protein" evidence="1">
    <location>
        <begin position="24"/>
        <end position="339"/>
    </location>
</feature>
<dbReference type="OrthoDB" id="6353325at2"/>
<accession>R4YPG1</accession>
<dbReference type="Proteomes" id="UP000032749">
    <property type="component" value="Chromosome"/>
</dbReference>
<keyword evidence="1" id="KW-0732">Signal</keyword>
<proteinExistence type="predicted"/>
<dbReference type="HOGENOM" id="CLU_056126_0_0_6"/>
<dbReference type="AlphaFoldDB" id="R4YPG1"/>
<feature type="signal peptide" evidence="1">
    <location>
        <begin position="1"/>
        <end position="23"/>
    </location>
</feature>
<evidence type="ECO:0000313" key="2">
    <source>
        <dbReference type="EMBL" id="CCK76996.1"/>
    </source>
</evidence>
<organism evidence="2 3">
    <name type="scientific">Oleispira antarctica RB-8</name>
    <dbReference type="NCBI Taxonomy" id="698738"/>
    <lineage>
        <taxon>Bacteria</taxon>
        <taxon>Pseudomonadati</taxon>
        <taxon>Pseudomonadota</taxon>
        <taxon>Gammaproteobacteria</taxon>
        <taxon>Oceanospirillales</taxon>
        <taxon>Oceanospirillaceae</taxon>
        <taxon>Oleispira</taxon>
    </lineage>
</organism>
<protein>
    <recommendedName>
        <fullName evidence="4">Imelysin-like domain-containing protein</fullName>
    </recommendedName>
</protein>
<gene>
    <name evidence="2" type="ORF">OLEAN_C28200</name>
</gene>